<feature type="domain" description="DUF7738" evidence="1">
    <location>
        <begin position="55"/>
        <end position="174"/>
    </location>
</feature>
<proteinExistence type="predicted"/>
<dbReference type="Pfam" id="PF24880">
    <property type="entry name" value="DUF7738"/>
    <property type="match status" value="1"/>
</dbReference>
<sequence>MSLLPFTVLFAVANVYGQDFGDRVGSAFDKAAKQMLAVKDYGLPRKIAKVGKPALILKDGRISLNDRRLVLGDSMQSWKKIIGDGSVCGEQKWPKWCKWEALGIAIGTSMKRDDRVEYVTVYLNKDPSQNEVDFPDLDKNGKPVPHPWIVEGLFPGYLELDGFGIDRKTQFWEIRSSVNRTRDLRCGLRDCSHPVGALSETVGIFIKLTGNHERAELRELSLSLGEDG</sequence>
<dbReference type="EMBL" id="JAADJT010000005">
    <property type="protein sequence ID" value="NGZ84942.1"/>
    <property type="molecule type" value="Genomic_DNA"/>
</dbReference>
<evidence type="ECO:0000313" key="3">
    <source>
        <dbReference type="Proteomes" id="UP000666369"/>
    </source>
</evidence>
<evidence type="ECO:0000313" key="2">
    <source>
        <dbReference type="EMBL" id="NGZ84942.1"/>
    </source>
</evidence>
<comment type="caution">
    <text evidence="2">The sequence shown here is derived from an EMBL/GenBank/DDBJ whole genome shotgun (WGS) entry which is preliminary data.</text>
</comment>
<protein>
    <recommendedName>
        <fullName evidence="1">DUF7738 domain-containing protein</fullName>
    </recommendedName>
</protein>
<reference evidence="3" key="2">
    <citation type="submission" date="2023-07" db="EMBL/GenBank/DDBJ databases">
        <title>Duganella aceri sp. nov., isolated from tree sap.</title>
        <authorList>
            <person name="Kim I.S."/>
        </authorList>
    </citation>
    <scope>NUCLEOTIDE SEQUENCE [LARGE SCALE GENOMIC DNA]</scope>
    <source>
        <strain evidence="3">SAP-35</strain>
    </source>
</reference>
<accession>A0ABX0FK51</accession>
<dbReference type="RefSeq" id="WP_166102838.1">
    <property type="nucleotide sequence ID" value="NZ_JAADJT010000005.1"/>
</dbReference>
<dbReference type="Proteomes" id="UP000666369">
    <property type="component" value="Unassembled WGS sequence"/>
</dbReference>
<name>A0ABX0FK51_9BURK</name>
<gene>
    <name evidence="2" type="ORF">GW587_11845</name>
</gene>
<keyword evidence="3" id="KW-1185">Reference proteome</keyword>
<dbReference type="InterPro" id="IPR056640">
    <property type="entry name" value="DUF7738"/>
</dbReference>
<evidence type="ECO:0000259" key="1">
    <source>
        <dbReference type="Pfam" id="PF24880"/>
    </source>
</evidence>
<organism evidence="2 3">
    <name type="scientific">Duganella aceris</name>
    <dbReference type="NCBI Taxonomy" id="2703883"/>
    <lineage>
        <taxon>Bacteria</taxon>
        <taxon>Pseudomonadati</taxon>
        <taxon>Pseudomonadota</taxon>
        <taxon>Betaproteobacteria</taxon>
        <taxon>Burkholderiales</taxon>
        <taxon>Oxalobacteraceae</taxon>
        <taxon>Telluria group</taxon>
        <taxon>Duganella</taxon>
    </lineage>
</organism>
<reference evidence="2 3" key="1">
    <citation type="submission" date="2020-01" db="EMBL/GenBank/DDBJ databases">
        <authorList>
            <person name="Lee S.D."/>
        </authorList>
    </citation>
    <scope>NUCLEOTIDE SEQUENCE [LARGE SCALE GENOMIC DNA]</scope>
    <source>
        <strain evidence="2 3">SAP-35</strain>
    </source>
</reference>